<dbReference type="STRING" id="36022.A0A1V2LCD4"/>
<evidence type="ECO:0000256" key="5">
    <source>
        <dbReference type="ARBA" id="ARBA00022692"/>
    </source>
</evidence>
<dbReference type="OMA" id="RDRSEYV"/>
<dbReference type="PANTHER" id="PTHR12210">
    <property type="entry name" value="DULLARD PROTEIN PHOSPHATASE"/>
    <property type="match status" value="1"/>
</dbReference>
<evidence type="ECO:0000256" key="10">
    <source>
        <dbReference type="ARBA" id="ARBA00023010"/>
    </source>
</evidence>
<dbReference type="VEuPathDB" id="FungiDB:BON22_0890"/>
<evidence type="ECO:0000256" key="2">
    <source>
        <dbReference type="ARBA" id="ARBA00006344"/>
    </source>
</evidence>
<dbReference type="FunFam" id="3.40.50.1000:FF:000019">
    <property type="entry name" value="Mitochondrial import inner membrane translocase subunit TIM50"/>
    <property type="match status" value="1"/>
</dbReference>
<accession>A0A1V2LCD4</accession>
<keyword evidence="4 13" id="KW-0813">Transport</keyword>
<dbReference type="Pfam" id="PF03031">
    <property type="entry name" value="NIF"/>
    <property type="match status" value="1"/>
</dbReference>
<evidence type="ECO:0000256" key="7">
    <source>
        <dbReference type="ARBA" id="ARBA00022927"/>
    </source>
</evidence>
<comment type="function">
    <text evidence="13">Essential component of the TIM23 complex, a complex that mediates the translocation of transit peptide-containing proteins across the mitochondrial inner membrane.</text>
</comment>
<dbReference type="InterPro" id="IPR023214">
    <property type="entry name" value="HAD_sf"/>
</dbReference>
<dbReference type="EMBL" id="MPUK01000001">
    <property type="protein sequence ID" value="ONH69414.1"/>
    <property type="molecule type" value="Genomic_DNA"/>
</dbReference>
<evidence type="ECO:0000259" key="15">
    <source>
        <dbReference type="PROSITE" id="PS50969"/>
    </source>
</evidence>
<evidence type="ECO:0000256" key="14">
    <source>
        <dbReference type="SAM" id="MobiDB-lite"/>
    </source>
</evidence>
<keyword evidence="6" id="KW-0999">Mitochondrion inner membrane</keyword>
<name>A0A1V2LCD4_CYBFA</name>
<proteinExistence type="inferred from homology"/>
<organism evidence="16 17">
    <name type="scientific">Cyberlindnera fabianii</name>
    <name type="common">Yeast</name>
    <name type="synonym">Hansenula fabianii</name>
    <dbReference type="NCBI Taxonomy" id="36022"/>
    <lineage>
        <taxon>Eukaryota</taxon>
        <taxon>Fungi</taxon>
        <taxon>Dikarya</taxon>
        <taxon>Ascomycota</taxon>
        <taxon>Saccharomycotina</taxon>
        <taxon>Saccharomycetes</taxon>
        <taxon>Phaffomycetales</taxon>
        <taxon>Phaffomycetaceae</taxon>
        <taxon>Cyberlindnera</taxon>
    </lineage>
</organism>
<dbReference type="InterPro" id="IPR036412">
    <property type="entry name" value="HAD-like_sf"/>
</dbReference>
<keyword evidence="10 13" id="KW-0811">Translocation</keyword>
<dbReference type="PROSITE" id="PS50969">
    <property type="entry name" value="FCP1"/>
    <property type="match status" value="1"/>
</dbReference>
<dbReference type="Gene3D" id="3.40.50.1000">
    <property type="entry name" value="HAD superfamily/HAD-like"/>
    <property type="match status" value="1"/>
</dbReference>
<evidence type="ECO:0000256" key="9">
    <source>
        <dbReference type="ARBA" id="ARBA00022989"/>
    </source>
</evidence>
<sequence>MSVRFISAGVSGALFRARVANSALKATSATPIAARWISTSQLRLNEKKNKKDEPQSILTDDILFKAGVDVEEPGAKASEGKESGSAPEGSTGSQKKSRPQSSTDIKRERYANWFYLGFFASAIGGAGYLARNWEEDEDPKIKEDIPNGYTLDLIWKRFSARFNSIFTYFQEPPFPDLLPDSPPEPYKRPLTLVVSLEDLLIHSEWSQKNGWKTAKRPGVDYFLGYLSQYYEIVLFSSNYMMYSEKVVEKLDPLRAFITYQLYKEHCLYKDGAHIKDLSKLNRDLKKVIILDTSDDSIKLQPENAIKLSPWDGKADDKLIQLIPFFEYLATQQFKDVRPVLGSYKDKDHLPEEFAQRVNVLRTQWEKDQAKKNGANFLNKLLGLPGMKQKFPLDAVHDEGVKNYQAFLKLVKEEEAKLKAQAEMPKETFKLKDIVEGNMPTQEEMMKRQLEKQAEFEKQQAQAQAQAAAQVKA</sequence>
<feature type="domain" description="FCP1 homology" evidence="15">
    <location>
        <begin position="185"/>
        <end position="328"/>
    </location>
</feature>
<feature type="compositionally biased region" description="Basic and acidic residues" evidence="14">
    <location>
        <begin position="443"/>
        <end position="457"/>
    </location>
</feature>
<dbReference type="CDD" id="cd07521">
    <property type="entry name" value="HAD_FCP1-like"/>
    <property type="match status" value="1"/>
</dbReference>
<dbReference type="InterPro" id="IPR004274">
    <property type="entry name" value="FCP1_dom"/>
</dbReference>
<evidence type="ECO:0000256" key="8">
    <source>
        <dbReference type="ARBA" id="ARBA00022946"/>
    </source>
</evidence>
<evidence type="ECO:0000313" key="17">
    <source>
        <dbReference type="Proteomes" id="UP000189513"/>
    </source>
</evidence>
<keyword evidence="5" id="KW-0812">Transmembrane</keyword>
<evidence type="ECO:0000256" key="3">
    <source>
        <dbReference type="ARBA" id="ARBA00020799"/>
    </source>
</evidence>
<feature type="region of interest" description="Disordered" evidence="14">
    <location>
        <begin position="443"/>
        <end position="472"/>
    </location>
</feature>
<evidence type="ECO:0000256" key="4">
    <source>
        <dbReference type="ARBA" id="ARBA00022448"/>
    </source>
</evidence>
<keyword evidence="11 13" id="KW-0496">Mitochondrion</keyword>
<feature type="compositionally biased region" description="Low complexity" evidence="14">
    <location>
        <begin position="458"/>
        <end position="472"/>
    </location>
</feature>
<comment type="caution">
    <text evidence="16">The sequence shown here is derived from an EMBL/GenBank/DDBJ whole genome shotgun (WGS) entry which is preliminary data.</text>
</comment>
<dbReference type="InterPro" id="IPR050365">
    <property type="entry name" value="TIM50"/>
</dbReference>
<evidence type="ECO:0000256" key="6">
    <source>
        <dbReference type="ARBA" id="ARBA00022792"/>
    </source>
</evidence>
<gene>
    <name evidence="16" type="ORF">BON22_0890</name>
</gene>
<feature type="compositionally biased region" description="Polar residues" evidence="14">
    <location>
        <begin position="88"/>
        <end position="103"/>
    </location>
</feature>
<keyword evidence="17" id="KW-1185">Reference proteome</keyword>
<keyword evidence="8 13" id="KW-0809">Transit peptide</keyword>
<comment type="subcellular location">
    <subcellularLocation>
        <location evidence="1 13">Mitochondrion inner membrane</location>
        <topology evidence="1 13">Single-pass membrane protein</topology>
    </subcellularLocation>
</comment>
<dbReference type="GO" id="GO:0015031">
    <property type="term" value="P:protein transport"/>
    <property type="evidence" value="ECO:0007669"/>
    <property type="project" value="UniProtKB-KW"/>
</dbReference>
<dbReference type="Proteomes" id="UP000189513">
    <property type="component" value="Unassembled WGS sequence"/>
</dbReference>
<comment type="subunit">
    <text evidence="13">Component of the TIM23 complex.</text>
</comment>
<evidence type="ECO:0000256" key="1">
    <source>
        <dbReference type="ARBA" id="ARBA00004434"/>
    </source>
</evidence>
<reference evidence="17" key="1">
    <citation type="journal article" date="2017" name="Genome Announc.">
        <title>Genome sequences of Cyberlindnera fabianii 65, Pichia kudriavzevii 129, and Saccharomyces cerevisiae 131 isolated from fermented masau fruits in Zimbabwe.</title>
        <authorList>
            <person name="van Rijswijck I.M.H."/>
            <person name="Derks M.F.L."/>
            <person name="Abee T."/>
            <person name="de Ridder D."/>
            <person name="Smid E.J."/>
        </authorList>
    </citation>
    <scope>NUCLEOTIDE SEQUENCE [LARGE SCALE GENOMIC DNA]</scope>
    <source>
        <strain evidence="17">65</strain>
    </source>
</reference>
<evidence type="ECO:0000313" key="16">
    <source>
        <dbReference type="EMBL" id="ONH69414.1"/>
    </source>
</evidence>
<comment type="similarity">
    <text evidence="2 13">Belongs to the TIM50 family.</text>
</comment>
<keyword evidence="12" id="KW-0472">Membrane</keyword>
<evidence type="ECO:0000256" key="12">
    <source>
        <dbReference type="ARBA" id="ARBA00023136"/>
    </source>
</evidence>
<dbReference type="SMART" id="SM00577">
    <property type="entry name" value="CPDc"/>
    <property type="match status" value="1"/>
</dbReference>
<protein>
    <recommendedName>
        <fullName evidence="3 13">Mitochondrial import inner membrane translocase subunit TIM50</fullName>
    </recommendedName>
</protein>
<evidence type="ECO:0000256" key="11">
    <source>
        <dbReference type="ARBA" id="ARBA00023128"/>
    </source>
</evidence>
<dbReference type="SUPFAM" id="SSF56784">
    <property type="entry name" value="HAD-like"/>
    <property type="match status" value="1"/>
</dbReference>
<dbReference type="GO" id="GO:0005744">
    <property type="term" value="C:TIM23 mitochondrial import inner membrane translocase complex"/>
    <property type="evidence" value="ECO:0007669"/>
    <property type="project" value="UniProtKB-UniRule"/>
</dbReference>
<dbReference type="AlphaFoldDB" id="A0A1V2LCD4"/>
<feature type="region of interest" description="Disordered" evidence="14">
    <location>
        <begin position="73"/>
        <end position="103"/>
    </location>
</feature>
<evidence type="ECO:0000256" key="13">
    <source>
        <dbReference type="RuleBase" id="RU365079"/>
    </source>
</evidence>
<keyword evidence="9" id="KW-1133">Transmembrane helix</keyword>
<keyword evidence="7 13" id="KW-0653">Protein transport</keyword>